<dbReference type="GO" id="GO:0005886">
    <property type="term" value="C:plasma membrane"/>
    <property type="evidence" value="ECO:0007669"/>
    <property type="project" value="UniProtKB-SubCell"/>
</dbReference>
<name>R4YQ93_OLEAN</name>
<dbReference type="STRING" id="698738.OLEAN_C29140"/>
<keyword evidence="4 6" id="KW-1133">Transmembrane helix</keyword>
<comment type="subcellular location">
    <subcellularLocation>
        <location evidence="1">Cell membrane</location>
        <topology evidence="1">Multi-pass membrane protein</topology>
    </subcellularLocation>
</comment>
<proteinExistence type="predicted"/>
<dbReference type="PANTHER" id="PTHR36115">
    <property type="entry name" value="PROLINE-RICH ANTIGEN HOMOLOG-RELATED"/>
    <property type="match status" value="1"/>
</dbReference>
<keyword evidence="3 6" id="KW-0812">Transmembrane</keyword>
<dbReference type="EMBL" id="FO203512">
    <property type="protein sequence ID" value="CCK77090.1"/>
    <property type="molecule type" value="Genomic_DNA"/>
</dbReference>
<dbReference type="InterPro" id="IPR010432">
    <property type="entry name" value="RDD"/>
</dbReference>
<dbReference type="PANTHER" id="PTHR36115:SF10">
    <property type="entry name" value="RDD DOMAIN-CONTAINING PROTEIN"/>
    <property type="match status" value="1"/>
</dbReference>
<organism evidence="8 9">
    <name type="scientific">Oleispira antarctica RB-8</name>
    <dbReference type="NCBI Taxonomy" id="698738"/>
    <lineage>
        <taxon>Bacteria</taxon>
        <taxon>Pseudomonadati</taxon>
        <taxon>Pseudomonadota</taxon>
        <taxon>Gammaproteobacteria</taxon>
        <taxon>Oceanospirillales</taxon>
        <taxon>Oceanospirillaceae</taxon>
        <taxon>Oleispira</taxon>
    </lineage>
</organism>
<evidence type="ECO:0000259" key="7">
    <source>
        <dbReference type="Pfam" id="PF06271"/>
    </source>
</evidence>
<dbReference type="AlphaFoldDB" id="R4YQ93"/>
<accession>R4YQ93</accession>
<dbReference type="OrthoDB" id="9793824at2"/>
<evidence type="ECO:0000256" key="5">
    <source>
        <dbReference type="ARBA" id="ARBA00023136"/>
    </source>
</evidence>
<evidence type="ECO:0000256" key="1">
    <source>
        <dbReference type="ARBA" id="ARBA00004651"/>
    </source>
</evidence>
<dbReference type="HOGENOM" id="CLU_053152_4_0_6"/>
<evidence type="ECO:0000256" key="3">
    <source>
        <dbReference type="ARBA" id="ARBA00022692"/>
    </source>
</evidence>
<evidence type="ECO:0000256" key="2">
    <source>
        <dbReference type="ARBA" id="ARBA00022475"/>
    </source>
</evidence>
<feature type="domain" description="RDD" evidence="7">
    <location>
        <begin position="9"/>
        <end position="139"/>
    </location>
</feature>
<dbReference type="Proteomes" id="UP000032749">
    <property type="component" value="Chromosome"/>
</dbReference>
<dbReference type="Pfam" id="PF06271">
    <property type="entry name" value="RDD"/>
    <property type="match status" value="1"/>
</dbReference>
<protein>
    <recommendedName>
        <fullName evidence="7">RDD domain-containing protein</fullName>
    </recommendedName>
</protein>
<evidence type="ECO:0000256" key="6">
    <source>
        <dbReference type="SAM" id="Phobius"/>
    </source>
</evidence>
<evidence type="ECO:0000313" key="9">
    <source>
        <dbReference type="Proteomes" id="UP000032749"/>
    </source>
</evidence>
<keyword evidence="5 6" id="KW-0472">Membrane</keyword>
<evidence type="ECO:0000313" key="8">
    <source>
        <dbReference type="EMBL" id="CCK77090.1"/>
    </source>
</evidence>
<sequence length="151" mass="17366">MSDINLPSAPLWRRLAAMVYDLFNITGISFLLAAILIPASSYLFNNGEPIGELPISVAASYFFIIIFFFYTTFWRRQKQTLGMKAWGLKIANELKPQQQLSLGQCMLRVAIGFFSIGLAGFGFWWALWDKQEKTWHDHASFTRIVFDPNFK</sequence>
<dbReference type="InterPro" id="IPR051791">
    <property type="entry name" value="Pra-immunoreactive"/>
</dbReference>
<gene>
    <name evidence="8" type="ORF">OLEAN_C29140</name>
</gene>
<dbReference type="KEGG" id="oai:OLEAN_C29140"/>
<feature type="transmembrane region" description="Helical" evidence="6">
    <location>
        <begin position="55"/>
        <end position="74"/>
    </location>
</feature>
<dbReference type="PATRIC" id="fig|698738.3.peg.3028"/>
<keyword evidence="2" id="KW-1003">Cell membrane</keyword>
<keyword evidence="9" id="KW-1185">Reference proteome</keyword>
<feature type="transmembrane region" description="Helical" evidence="6">
    <location>
        <begin position="21"/>
        <end position="43"/>
    </location>
</feature>
<evidence type="ECO:0000256" key="4">
    <source>
        <dbReference type="ARBA" id="ARBA00022989"/>
    </source>
</evidence>
<feature type="transmembrane region" description="Helical" evidence="6">
    <location>
        <begin position="105"/>
        <end position="127"/>
    </location>
</feature>
<reference evidence="8 9" key="1">
    <citation type="journal article" date="2013" name="Nat. Commun.">
        <title>Genome sequence and functional genomic analysis of the oil-degrading bacterium Oleispira antarctica.</title>
        <authorList>
            <person name="Kube M."/>
            <person name="Chernikova T.N."/>
            <person name="Al-Ramahi Y."/>
            <person name="Beloqui A."/>
            <person name="Lopez-Cortez N."/>
            <person name="Guazzaroni M.E."/>
            <person name="Heipieper H.J."/>
            <person name="Klages S."/>
            <person name="Kotsyurbenko O.R."/>
            <person name="Langer I."/>
            <person name="Nechitaylo T.Y."/>
            <person name="Lunsdorf H."/>
            <person name="Fernandez M."/>
            <person name="Juarez S."/>
            <person name="Ciordia S."/>
            <person name="Singer A."/>
            <person name="Kagan O."/>
            <person name="Egorova O."/>
            <person name="Petit P.A."/>
            <person name="Stogios P."/>
            <person name="Kim Y."/>
            <person name="Tchigvintsev A."/>
            <person name="Flick R."/>
            <person name="Denaro R."/>
            <person name="Genovese M."/>
            <person name="Albar J.P."/>
            <person name="Reva O.N."/>
            <person name="Martinez-Gomariz M."/>
            <person name="Tran H."/>
            <person name="Ferrer M."/>
            <person name="Savchenko A."/>
            <person name="Yakunin A.F."/>
            <person name="Yakimov M.M."/>
            <person name="Golyshina O.V."/>
            <person name="Reinhardt R."/>
            <person name="Golyshin P.N."/>
        </authorList>
    </citation>
    <scope>NUCLEOTIDE SEQUENCE [LARGE SCALE GENOMIC DNA]</scope>
</reference>